<sequence length="303" mass="29903">MIVGVDIGGTKIAVAGFDRDGDHVRRATATVTARTPALAGGTAILETVTDLVRAACGSSTPTAIGVGTAGVIDAAGSVASATDAIREWTGFPLGALLAERTGVPTTVVNDVHAAAVAEARIGAGAGARTLLVVTVGTGIGGAVVIDGELHRGATGTAGSLGHVDVLAPERLATRRCSCGVEGHVEAMASGPALERRFAERSGSPRPLREVAALAVAGDPVALDVIAEGARLLGHALASANALIDADTIVVGGGVAEIGDRYRAAVADAYRERAMPGPRAARVRAAALGVEATLTGAALLALAA</sequence>
<protein>
    <submittedName>
        <fullName evidence="2">ROK family protein</fullName>
    </submittedName>
</protein>
<comment type="similarity">
    <text evidence="1">Belongs to the ROK (NagC/XylR) family.</text>
</comment>
<gene>
    <name evidence="2" type="ORF">K8F61_12140</name>
</gene>
<dbReference type="InterPro" id="IPR049874">
    <property type="entry name" value="ROK_cs"/>
</dbReference>
<dbReference type="PANTHER" id="PTHR18964">
    <property type="entry name" value="ROK (REPRESSOR, ORF, KINASE) FAMILY"/>
    <property type="match status" value="1"/>
</dbReference>
<dbReference type="RefSeq" id="WP_231819293.1">
    <property type="nucleotide sequence ID" value="NZ_CP082781.1"/>
</dbReference>
<dbReference type="InterPro" id="IPR000600">
    <property type="entry name" value="ROK"/>
</dbReference>
<evidence type="ECO:0000313" key="2">
    <source>
        <dbReference type="EMBL" id="UGS25426.1"/>
    </source>
</evidence>
<dbReference type="PROSITE" id="PS01125">
    <property type="entry name" value="ROK"/>
    <property type="match status" value="1"/>
</dbReference>
<dbReference type="Pfam" id="PF00480">
    <property type="entry name" value="ROK"/>
    <property type="match status" value="1"/>
</dbReference>
<organism evidence="2 3">
    <name type="scientific">Microbacterium resistens</name>
    <dbReference type="NCBI Taxonomy" id="156977"/>
    <lineage>
        <taxon>Bacteria</taxon>
        <taxon>Bacillati</taxon>
        <taxon>Actinomycetota</taxon>
        <taxon>Actinomycetes</taxon>
        <taxon>Micrococcales</taxon>
        <taxon>Microbacteriaceae</taxon>
        <taxon>Microbacterium</taxon>
    </lineage>
</organism>
<keyword evidence="3" id="KW-1185">Reference proteome</keyword>
<dbReference type="EMBL" id="CP082781">
    <property type="protein sequence ID" value="UGS25426.1"/>
    <property type="molecule type" value="Genomic_DNA"/>
</dbReference>
<dbReference type="PANTHER" id="PTHR18964:SF169">
    <property type="entry name" value="N-ACETYLMANNOSAMINE KINASE"/>
    <property type="match status" value="1"/>
</dbReference>
<dbReference type="SUPFAM" id="SSF53067">
    <property type="entry name" value="Actin-like ATPase domain"/>
    <property type="match status" value="1"/>
</dbReference>
<name>A0ABY3RR94_9MICO</name>
<evidence type="ECO:0000256" key="1">
    <source>
        <dbReference type="ARBA" id="ARBA00006479"/>
    </source>
</evidence>
<proteinExistence type="inferred from homology"/>
<reference evidence="2 3" key="1">
    <citation type="submission" date="2023-01" db="EMBL/GenBank/DDBJ databases">
        <title>Characterization of estradiol degrading bacteria Microbacterium sp. MZT7 and reveal degrading genes through genome analysis.</title>
        <authorList>
            <person name="Hao P."/>
            <person name="Gao Y."/>
        </authorList>
    </citation>
    <scope>NUCLEOTIDE SEQUENCE [LARGE SCALE GENOMIC DNA]</scope>
    <source>
        <strain evidence="2 3">MZT7</strain>
    </source>
</reference>
<accession>A0ABY3RR94</accession>
<dbReference type="Proteomes" id="UP001199642">
    <property type="component" value="Chromosome"/>
</dbReference>
<dbReference type="InterPro" id="IPR043129">
    <property type="entry name" value="ATPase_NBD"/>
</dbReference>
<evidence type="ECO:0000313" key="3">
    <source>
        <dbReference type="Proteomes" id="UP001199642"/>
    </source>
</evidence>
<dbReference type="Gene3D" id="3.30.420.40">
    <property type="match status" value="2"/>
</dbReference>